<evidence type="ECO:0000313" key="2">
    <source>
        <dbReference type="EMBL" id="XCN71569.1"/>
    </source>
</evidence>
<dbReference type="KEGG" id="eaj:Q3M24_14765"/>
<dbReference type="AlphaFoldDB" id="A0AAU8LRS9"/>
<proteinExistence type="predicted"/>
<gene>
    <name evidence="2" type="ORF">Q3M24_14765</name>
</gene>
<keyword evidence="1" id="KW-0472">Membrane</keyword>
<keyword evidence="1" id="KW-1133">Transmembrane helix</keyword>
<reference evidence="2" key="2">
    <citation type="submission" date="2024-06" db="EMBL/GenBank/DDBJ databases">
        <authorList>
            <person name="Plum-Jensen L.E."/>
            <person name="Schramm A."/>
            <person name="Marshall I.P.G."/>
        </authorList>
    </citation>
    <scope>NUCLEOTIDE SEQUENCE</scope>
    <source>
        <strain evidence="2">Rat1</strain>
    </source>
</reference>
<sequence>MFANIIRSIFFLLLTAGLQYTSLQFHDVPGAERGKEHPIFAYILPALLLIIAYCQWRKIGAFNRRAWMAENPAPFSPDMIDCYVRFKGRITEEKAHRLPLSNKECAYYSALVTAEWQVKAKKPARGMETARKPLLREQSSEEIELADKEHRVYITMEEFTKSWLELHSKEKTQARCPSQVTAQDHGKYKKYHLAEHFILHNERITVQGRLARNRDGRLFIRPTLLLEFPSLLSVQTKTSQFVKYIANEARKEVWKKQIAVFFLLFNAGILIYFWWFAA</sequence>
<evidence type="ECO:0000256" key="1">
    <source>
        <dbReference type="SAM" id="Phobius"/>
    </source>
</evidence>
<feature type="transmembrane region" description="Helical" evidence="1">
    <location>
        <begin position="258"/>
        <end position="277"/>
    </location>
</feature>
<organism evidence="2">
    <name type="scientific">Candidatus Electrothrix aestuarii</name>
    <dbReference type="NCBI Taxonomy" id="3062594"/>
    <lineage>
        <taxon>Bacteria</taxon>
        <taxon>Pseudomonadati</taxon>
        <taxon>Thermodesulfobacteriota</taxon>
        <taxon>Desulfobulbia</taxon>
        <taxon>Desulfobulbales</taxon>
        <taxon>Desulfobulbaceae</taxon>
        <taxon>Candidatus Electrothrix</taxon>
    </lineage>
</organism>
<dbReference type="EMBL" id="CP159373">
    <property type="protein sequence ID" value="XCN71569.1"/>
    <property type="molecule type" value="Genomic_DNA"/>
</dbReference>
<accession>A0AAU8LRS9</accession>
<keyword evidence="1" id="KW-0812">Transmembrane</keyword>
<reference evidence="2" key="1">
    <citation type="journal article" date="2024" name="Syst. Appl. Microbiol.">
        <title>First single-strain enrichments of Electrothrix cable bacteria, description of E. aestuarii sp. nov. and E. rattekaaiensis sp. nov., and proposal of a cable bacteria taxonomy following the rules of the SeqCode.</title>
        <authorList>
            <person name="Plum-Jensen L.E."/>
            <person name="Schramm A."/>
            <person name="Marshall I.P.G."/>
        </authorList>
    </citation>
    <scope>NUCLEOTIDE SEQUENCE</scope>
    <source>
        <strain evidence="2">Rat1</strain>
    </source>
</reference>
<evidence type="ECO:0008006" key="3">
    <source>
        <dbReference type="Google" id="ProtNLM"/>
    </source>
</evidence>
<feature type="transmembrane region" description="Helical" evidence="1">
    <location>
        <begin position="39"/>
        <end position="56"/>
    </location>
</feature>
<protein>
    <recommendedName>
        <fullName evidence="3">RING-type E3 ubiquitin transferase</fullName>
    </recommendedName>
</protein>
<name>A0AAU8LRS9_9BACT</name>